<protein>
    <recommendedName>
        <fullName evidence="3">DDE Tnp4 domain-containing protein</fullName>
    </recommendedName>
</protein>
<dbReference type="EMBL" id="QXFT01000689">
    <property type="protein sequence ID" value="KAE9337836.1"/>
    <property type="molecule type" value="Genomic_DNA"/>
</dbReference>
<dbReference type="EMBL" id="QXFV01000852">
    <property type="protein sequence ID" value="KAE9023709.1"/>
    <property type="molecule type" value="Genomic_DNA"/>
</dbReference>
<reference evidence="7 9" key="1">
    <citation type="submission" date="2018-09" db="EMBL/GenBank/DDBJ databases">
        <title>Genomic investigation of the strawberry pathogen Phytophthora fragariae indicates pathogenicity is determined by transcriptional variation in three key races.</title>
        <authorList>
            <person name="Adams T.M."/>
            <person name="Armitage A.D."/>
            <person name="Sobczyk M.K."/>
            <person name="Bates H.J."/>
            <person name="Dunwell J.M."/>
            <person name="Nellist C.F."/>
            <person name="Harrison R.J."/>
        </authorList>
    </citation>
    <scope>NUCLEOTIDE SEQUENCE [LARGE SCALE GENOMIC DNA]</scope>
    <source>
        <strain evidence="5 7">SCRP249</strain>
        <strain evidence="4 9">SCRP324</strain>
        <strain evidence="6 8">SCRP333</strain>
    </source>
</reference>
<sequence length="293" mass="32118">MEMRETLSLGEGVDSDDDHLLEDLAVCVAGATASLALREDFYARTRLVWSEHVTILRLERRFGRYYRMNEAAFEQLVEMLRSRLVVDGRMSTVRTGEAPISPEVVLHCTLRWLAGGSYLDVCGSGHLSVPSFYRCIHKGVSAIVSCPALGMRLPTTASDIEKAATSFTTCSTEGVFDGCVGCIDGMLVRIKTPSTKETRNVRSYFSGHYHAMGLNVQAACDYKSRFIFFSVAAPGGSSDIRALHRTSLAKYIEALPEGRYMLGDGGYVPSEHLLTPFGGSQRAVPANDGYNSF</sequence>
<keyword evidence="8" id="KW-1185">Reference proteome</keyword>
<name>A0A6A3LHP3_9STRA</name>
<feature type="domain" description="DDE Tnp4" evidence="3">
    <location>
        <begin position="183"/>
        <end position="279"/>
    </location>
</feature>
<evidence type="ECO:0000259" key="3">
    <source>
        <dbReference type="Pfam" id="PF13359"/>
    </source>
</evidence>
<dbReference type="InterPro" id="IPR027806">
    <property type="entry name" value="HARBI1_dom"/>
</dbReference>
<evidence type="ECO:0000313" key="5">
    <source>
        <dbReference type="EMBL" id="KAE9023709.1"/>
    </source>
</evidence>
<comment type="caution">
    <text evidence="4">The sequence shown here is derived from an EMBL/GenBank/DDBJ whole genome shotgun (WGS) entry which is preliminary data.</text>
</comment>
<organism evidence="4 9">
    <name type="scientific">Phytophthora rubi</name>
    <dbReference type="NCBI Taxonomy" id="129364"/>
    <lineage>
        <taxon>Eukaryota</taxon>
        <taxon>Sar</taxon>
        <taxon>Stramenopiles</taxon>
        <taxon>Oomycota</taxon>
        <taxon>Peronosporomycetes</taxon>
        <taxon>Peronosporales</taxon>
        <taxon>Peronosporaceae</taxon>
        <taxon>Phytophthora</taxon>
    </lineage>
</organism>
<dbReference type="GO" id="GO:0046872">
    <property type="term" value="F:metal ion binding"/>
    <property type="evidence" value="ECO:0007669"/>
    <property type="project" value="UniProtKB-KW"/>
</dbReference>
<evidence type="ECO:0000313" key="7">
    <source>
        <dbReference type="Proteomes" id="UP000429607"/>
    </source>
</evidence>
<proteinExistence type="predicted"/>
<gene>
    <name evidence="5" type="ORF">PR001_g12849</name>
    <name evidence="4" type="ORF">PR002_g12971</name>
    <name evidence="6" type="ORF">PR003_g11815</name>
</gene>
<evidence type="ECO:0000256" key="1">
    <source>
        <dbReference type="ARBA" id="ARBA00001968"/>
    </source>
</evidence>
<evidence type="ECO:0000256" key="2">
    <source>
        <dbReference type="ARBA" id="ARBA00022723"/>
    </source>
</evidence>
<dbReference type="AlphaFoldDB" id="A0A6A3LHP3"/>
<accession>A0A6A3LHP3</accession>
<dbReference type="Proteomes" id="UP000434957">
    <property type="component" value="Unassembled WGS sequence"/>
</dbReference>
<dbReference type="Proteomes" id="UP000435112">
    <property type="component" value="Unassembled WGS sequence"/>
</dbReference>
<dbReference type="OrthoDB" id="203900at2759"/>
<dbReference type="Pfam" id="PF13359">
    <property type="entry name" value="DDE_Tnp_4"/>
    <property type="match status" value="1"/>
</dbReference>
<comment type="cofactor">
    <cofactor evidence="1">
        <name>a divalent metal cation</name>
        <dbReference type="ChEBI" id="CHEBI:60240"/>
    </cofactor>
</comment>
<evidence type="ECO:0000313" key="9">
    <source>
        <dbReference type="Proteomes" id="UP000435112"/>
    </source>
</evidence>
<keyword evidence="2" id="KW-0479">Metal-binding</keyword>
<evidence type="ECO:0000313" key="4">
    <source>
        <dbReference type="EMBL" id="KAE9018896.1"/>
    </source>
</evidence>
<dbReference type="Proteomes" id="UP000429607">
    <property type="component" value="Unassembled WGS sequence"/>
</dbReference>
<dbReference type="EMBL" id="QXFU01000838">
    <property type="protein sequence ID" value="KAE9018896.1"/>
    <property type="molecule type" value="Genomic_DNA"/>
</dbReference>
<evidence type="ECO:0000313" key="8">
    <source>
        <dbReference type="Proteomes" id="UP000434957"/>
    </source>
</evidence>
<evidence type="ECO:0000313" key="6">
    <source>
        <dbReference type="EMBL" id="KAE9337836.1"/>
    </source>
</evidence>